<dbReference type="Proteomes" id="UP000545761">
    <property type="component" value="Unassembled WGS sequence"/>
</dbReference>
<evidence type="ECO:0000256" key="5">
    <source>
        <dbReference type="ARBA" id="ARBA00023125"/>
    </source>
</evidence>
<dbReference type="InterPro" id="IPR053392">
    <property type="entry name" value="Transposase_IS30-like"/>
</dbReference>
<dbReference type="Pfam" id="PF00665">
    <property type="entry name" value="rve"/>
    <property type="match status" value="1"/>
</dbReference>
<sequence length="746" mass="82684">MGPPGPDRQRDPAGDNDGGICAGQGAEEGSCRAQAGERNLEGRGEFLRGRARPATSALVAFIDEYRDRFGGVEPICRVLSEHDCSIAPSTYYAHKQRQASPSARQVRDEELKALIKEVFEANYRVYGARKVWRDLNRQGHQVARCTVERLMRELGIAGAVRGKKVVTTVADPSAERAPDLIDRDFVADAPNRTWVADFTHVAAWAGTVYVAFVVDTFSRRIVGWSAATTKHTDLVLAALEMALWQRDRAGIPPQRGELTHHSDAGSQGGFNRSTQHLDYGGVMGRPAGWMKALTGRSPMKSPGAPALRREVEREFWREIAKGLLGEEAAAAVGVSQAAGARWFRQRGGMPSIDLAPLSGRYLSFQEREEIALFKAQGAGVREIARQLGRAPSTISRELRRNAATRGGKLDYRASVAQWKADLLALRPKEAKLVTNQQLREYVQERLSGHVRRSDGTLVHGPETGQWKGRNKPHRQDRKWALAWSPEQISHRLKIDFAEDDSMRISHEAIYQALYIEGRGALKRELVACLRTGRALRVPRARTGRKSWAHVTPDVMISERPAEVEDRAVPGHWEGDLIIGLQRSAIGTLVERTTRFTMLVHLPREEGYGVIPRTKNGPALAGYGALSMNKALAPAITTLPEQLRRSLTWDRGKELSQHAELKLETGVAVYFADPHSPWQRGTNENTNGLLRQYFPKGTDLSRWSADELQAVAHALNSRPRKTLGWKTPAEALNEHLHSQEAGVATTG</sequence>
<dbReference type="SUPFAM" id="SSF53098">
    <property type="entry name" value="Ribonuclease H-like"/>
    <property type="match status" value="2"/>
</dbReference>
<reference evidence="9 10" key="1">
    <citation type="submission" date="2020-07" db="EMBL/GenBank/DDBJ databases">
        <title>Streptomyces isolated from Indian soil.</title>
        <authorList>
            <person name="Mandal S."/>
            <person name="Maiti P.K."/>
        </authorList>
    </citation>
    <scope>NUCLEOTIDE SEQUENCE [LARGE SCALE GENOMIC DNA]</scope>
    <source>
        <strain evidence="9 10">PSKA28</strain>
    </source>
</reference>
<dbReference type="PANTHER" id="PTHR10948:SF23">
    <property type="entry name" value="TRANSPOSASE INSI FOR INSERTION SEQUENCE ELEMENT IS30A-RELATED"/>
    <property type="match status" value="1"/>
</dbReference>
<dbReference type="InterPro" id="IPR001584">
    <property type="entry name" value="Integrase_cat-core"/>
</dbReference>
<keyword evidence="5" id="KW-0238">DNA-binding</keyword>
<accession>A0A7W0DRR8</accession>
<comment type="function">
    <text evidence="2">Involved in the transposition of the insertion sequence.</text>
</comment>
<keyword evidence="6" id="KW-0233">DNA recombination</keyword>
<dbReference type="PANTHER" id="PTHR10948">
    <property type="entry name" value="TRANSPOSASE"/>
    <property type="match status" value="1"/>
</dbReference>
<evidence type="ECO:0000256" key="4">
    <source>
        <dbReference type="ARBA" id="ARBA00022578"/>
    </source>
</evidence>
<dbReference type="GO" id="GO:0003677">
    <property type="term" value="F:DNA binding"/>
    <property type="evidence" value="ECO:0007669"/>
    <property type="project" value="UniProtKB-KW"/>
</dbReference>
<evidence type="ECO:0000256" key="7">
    <source>
        <dbReference type="SAM" id="MobiDB-lite"/>
    </source>
</evidence>
<dbReference type="NCBIfam" id="NF033563">
    <property type="entry name" value="transpos_IS30"/>
    <property type="match status" value="2"/>
</dbReference>
<evidence type="ECO:0000256" key="1">
    <source>
        <dbReference type="ARBA" id="ARBA00002190"/>
    </source>
</evidence>
<dbReference type="EMBL" id="JACEHE010000020">
    <property type="protein sequence ID" value="MBA2949635.1"/>
    <property type="molecule type" value="Genomic_DNA"/>
</dbReference>
<protein>
    <submittedName>
        <fullName evidence="9">IS30 family transposase</fullName>
    </submittedName>
</protein>
<organism evidence="9 10">
    <name type="scientific">Streptomyces himalayensis subsp. himalayensis</name>
    <dbReference type="NCBI Taxonomy" id="2756131"/>
    <lineage>
        <taxon>Bacteria</taxon>
        <taxon>Bacillati</taxon>
        <taxon>Actinomycetota</taxon>
        <taxon>Actinomycetes</taxon>
        <taxon>Kitasatosporales</taxon>
        <taxon>Streptomycetaceae</taxon>
        <taxon>Streptomyces</taxon>
        <taxon>Streptomyces himalayensis</taxon>
    </lineage>
</organism>
<dbReference type="GO" id="GO:0004803">
    <property type="term" value="F:transposase activity"/>
    <property type="evidence" value="ECO:0007669"/>
    <property type="project" value="InterPro"/>
</dbReference>
<feature type="region of interest" description="Disordered" evidence="7">
    <location>
        <begin position="1"/>
        <end position="34"/>
    </location>
</feature>
<dbReference type="Pfam" id="PF13276">
    <property type="entry name" value="HTH_21"/>
    <property type="match status" value="1"/>
</dbReference>
<dbReference type="AlphaFoldDB" id="A0A7W0DRR8"/>
<dbReference type="Gene3D" id="1.10.10.60">
    <property type="entry name" value="Homeodomain-like"/>
    <property type="match status" value="1"/>
</dbReference>
<dbReference type="InterPro" id="IPR001598">
    <property type="entry name" value="Transposase_IS30_CS"/>
</dbReference>
<feature type="domain" description="Integrase catalytic" evidence="8">
    <location>
        <begin position="186"/>
        <end position="313"/>
    </location>
</feature>
<dbReference type="InterPro" id="IPR048020">
    <property type="entry name" value="Transpos_IS3"/>
</dbReference>
<gene>
    <name evidence="9" type="ORF">H1D24_28395</name>
</gene>
<evidence type="ECO:0000313" key="10">
    <source>
        <dbReference type="Proteomes" id="UP000545761"/>
    </source>
</evidence>
<comment type="caution">
    <text evidence="9">The sequence shown here is derived from an EMBL/GenBank/DDBJ whole genome shotgun (WGS) entry which is preliminary data.</text>
</comment>
<dbReference type="InterPro" id="IPR025246">
    <property type="entry name" value="IS30-like_HTH"/>
</dbReference>
<dbReference type="InterPro" id="IPR051917">
    <property type="entry name" value="Transposase-Integrase"/>
</dbReference>
<evidence type="ECO:0000259" key="8">
    <source>
        <dbReference type="PROSITE" id="PS50994"/>
    </source>
</evidence>
<proteinExistence type="inferred from homology"/>
<dbReference type="PROSITE" id="PS50994">
    <property type="entry name" value="INTEGRASE"/>
    <property type="match status" value="2"/>
</dbReference>
<dbReference type="GO" id="GO:0006313">
    <property type="term" value="P:DNA transposition"/>
    <property type="evidence" value="ECO:0007669"/>
    <property type="project" value="InterPro"/>
</dbReference>
<dbReference type="Pfam" id="PF13936">
    <property type="entry name" value="HTH_38"/>
    <property type="match status" value="1"/>
</dbReference>
<dbReference type="InterPro" id="IPR009057">
    <property type="entry name" value="Homeodomain-like_sf"/>
</dbReference>
<dbReference type="GO" id="GO:0005829">
    <property type="term" value="C:cytosol"/>
    <property type="evidence" value="ECO:0007669"/>
    <property type="project" value="TreeGrafter"/>
</dbReference>
<comment type="function">
    <text evidence="1">Required for the transposition of the insertion element.</text>
</comment>
<dbReference type="Gene3D" id="3.30.420.10">
    <property type="entry name" value="Ribonuclease H-like superfamily/Ribonuclease H"/>
    <property type="match status" value="2"/>
</dbReference>
<evidence type="ECO:0000256" key="3">
    <source>
        <dbReference type="ARBA" id="ARBA00006363"/>
    </source>
</evidence>
<evidence type="ECO:0000313" key="9">
    <source>
        <dbReference type="EMBL" id="MBA2949635.1"/>
    </source>
</evidence>
<dbReference type="SUPFAM" id="SSF46689">
    <property type="entry name" value="Homeodomain-like"/>
    <property type="match status" value="1"/>
</dbReference>
<feature type="domain" description="Integrase catalytic" evidence="8">
    <location>
        <begin position="556"/>
        <end position="735"/>
    </location>
</feature>
<dbReference type="InterPro" id="IPR036397">
    <property type="entry name" value="RNaseH_sf"/>
</dbReference>
<evidence type="ECO:0000256" key="6">
    <source>
        <dbReference type="ARBA" id="ARBA00023172"/>
    </source>
</evidence>
<dbReference type="PROSITE" id="PS01043">
    <property type="entry name" value="TRANSPOSASE_IS30"/>
    <property type="match status" value="1"/>
</dbReference>
<dbReference type="InterPro" id="IPR012337">
    <property type="entry name" value="RNaseH-like_sf"/>
</dbReference>
<name>A0A7W0DRR8_9ACTN</name>
<dbReference type="InterPro" id="IPR025948">
    <property type="entry name" value="HTH-like_dom"/>
</dbReference>
<evidence type="ECO:0000256" key="2">
    <source>
        <dbReference type="ARBA" id="ARBA00002286"/>
    </source>
</evidence>
<comment type="similarity">
    <text evidence="3">Belongs to the transposase IS30 family.</text>
</comment>
<dbReference type="NCBIfam" id="NF033516">
    <property type="entry name" value="transpos_IS3"/>
    <property type="match status" value="1"/>
</dbReference>
<dbReference type="GO" id="GO:0015074">
    <property type="term" value="P:DNA integration"/>
    <property type="evidence" value="ECO:0007669"/>
    <property type="project" value="InterPro"/>
</dbReference>
<keyword evidence="4" id="KW-0815">Transposition</keyword>